<sequence>MPSPRRSILRLLAGVSLAGGLIFVGLNSVPTAAVESNAYCDAMVDPIISAQVDLSDLATSDVIVYRGRTVSVAPGTQWLDLAPNESFWTGYFAWMEWLGPIAVVDAPKAVEIFLDRATSVPDPGAAVGPGEIFRRGWEESAVTKRLRMSACLWRETADTRLLAPIAALANAAMDPERYYGLPRKRPHNHGLMSNMALYRVGRLMVRPEWQAFALARAQTDGARVFDNCGLTFEQSINYQRTNMNMWSNANRRFGVEIVPASTIALGASSLAALARPDGVLESIGDGTPGKLVVPSGKSL</sequence>
<protein>
    <submittedName>
        <fullName evidence="1">Unannotated protein</fullName>
    </submittedName>
</protein>
<dbReference type="Gene3D" id="1.50.10.100">
    <property type="entry name" value="Chondroitin AC/alginate lyase"/>
    <property type="match status" value="1"/>
</dbReference>
<dbReference type="SUPFAM" id="SSF48230">
    <property type="entry name" value="Chondroitin AC/alginate lyase"/>
    <property type="match status" value="1"/>
</dbReference>
<organism evidence="1">
    <name type="scientific">freshwater metagenome</name>
    <dbReference type="NCBI Taxonomy" id="449393"/>
    <lineage>
        <taxon>unclassified sequences</taxon>
        <taxon>metagenomes</taxon>
        <taxon>ecological metagenomes</taxon>
    </lineage>
</organism>
<gene>
    <name evidence="1" type="ORF">UFOPK3610_01391</name>
</gene>
<name>A0A6J7HI73_9ZZZZ</name>
<reference evidence="1" key="1">
    <citation type="submission" date="2020-05" db="EMBL/GenBank/DDBJ databases">
        <authorList>
            <person name="Chiriac C."/>
            <person name="Salcher M."/>
            <person name="Ghai R."/>
            <person name="Kavagutti S V."/>
        </authorList>
    </citation>
    <scope>NUCLEOTIDE SEQUENCE</scope>
</reference>
<accession>A0A6J7HI73</accession>
<proteinExistence type="predicted"/>
<dbReference type="EMBL" id="CAFBMR010000063">
    <property type="protein sequence ID" value="CAB4920651.1"/>
    <property type="molecule type" value="Genomic_DNA"/>
</dbReference>
<dbReference type="InterPro" id="IPR008929">
    <property type="entry name" value="Chondroitin_lyas"/>
</dbReference>
<dbReference type="AlphaFoldDB" id="A0A6J7HI73"/>
<evidence type="ECO:0000313" key="1">
    <source>
        <dbReference type="EMBL" id="CAB4920651.1"/>
    </source>
</evidence>